<dbReference type="CDD" id="cd06563">
    <property type="entry name" value="GH20_chitobiase-like"/>
    <property type="match status" value="1"/>
</dbReference>
<dbReference type="Gene3D" id="3.30.379.10">
    <property type="entry name" value="Chitobiase/beta-hexosaminidase domain 2-like"/>
    <property type="match status" value="1"/>
</dbReference>
<dbReference type="InterPro" id="IPR025705">
    <property type="entry name" value="Beta_hexosaminidase_sua/sub"/>
</dbReference>
<evidence type="ECO:0000256" key="2">
    <source>
        <dbReference type="ARBA" id="ARBA00006285"/>
    </source>
</evidence>
<evidence type="ECO:0000259" key="10">
    <source>
        <dbReference type="Pfam" id="PF02838"/>
    </source>
</evidence>
<dbReference type="AlphaFoldDB" id="A0A6N8KY97"/>
<evidence type="ECO:0000256" key="3">
    <source>
        <dbReference type="ARBA" id="ARBA00012663"/>
    </source>
</evidence>
<evidence type="ECO:0000313" key="13">
    <source>
        <dbReference type="Proteomes" id="UP000435036"/>
    </source>
</evidence>
<dbReference type="Proteomes" id="UP000435036">
    <property type="component" value="Unassembled WGS sequence"/>
</dbReference>
<comment type="catalytic activity">
    <reaction evidence="1">
        <text>Hydrolysis of terminal non-reducing N-acetyl-D-hexosamine residues in N-acetyl-beta-D-hexosaminides.</text>
        <dbReference type="EC" id="3.2.1.52"/>
    </reaction>
</comment>
<dbReference type="SUPFAM" id="SSF51445">
    <property type="entry name" value="(Trans)glycosidases"/>
    <property type="match status" value="1"/>
</dbReference>
<dbReference type="InterPro" id="IPR015882">
    <property type="entry name" value="HEX_bac_N"/>
</dbReference>
<keyword evidence="5" id="KW-0326">Glycosidase</keyword>
<dbReference type="PANTHER" id="PTHR22600">
    <property type="entry name" value="BETA-HEXOSAMINIDASE"/>
    <property type="match status" value="1"/>
</dbReference>
<dbReference type="RefSeq" id="WP_160369162.1">
    <property type="nucleotide sequence ID" value="NZ_WSQA01000006.1"/>
</dbReference>
<evidence type="ECO:0000259" key="8">
    <source>
        <dbReference type="Pfam" id="PF00728"/>
    </source>
</evidence>
<dbReference type="PANTHER" id="PTHR22600:SF57">
    <property type="entry name" value="BETA-N-ACETYLHEXOSAMINIDASE"/>
    <property type="match status" value="1"/>
</dbReference>
<dbReference type="GO" id="GO:0005975">
    <property type="term" value="P:carbohydrate metabolic process"/>
    <property type="evidence" value="ECO:0007669"/>
    <property type="project" value="InterPro"/>
</dbReference>
<name>A0A6N8KY97_9SPHI</name>
<organism evidence="12 13">
    <name type="scientific">Sphingobacterium humi</name>
    <dbReference type="NCBI Taxonomy" id="1796905"/>
    <lineage>
        <taxon>Bacteria</taxon>
        <taxon>Pseudomonadati</taxon>
        <taxon>Bacteroidota</taxon>
        <taxon>Sphingobacteriia</taxon>
        <taxon>Sphingobacteriales</taxon>
        <taxon>Sphingobacteriaceae</taxon>
        <taxon>Sphingobacterium</taxon>
    </lineage>
</organism>
<evidence type="ECO:0000256" key="6">
    <source>
        <dbReference type="PIRSR" id="PIRSR625705-1"/>
    </source>
</evidence>
<dbReference type="InterPro" id="IPR015883">
    <property type="entry name" value="Glyco_hydro_20_cat"/>
</dbReference>
<dbReference type="GO" id="GO:0004563">
    <property type="term" value="F:beta-N-acetylhexosaminidase activity"/>
    <property type="evidence" value="ECO:0007669"/>
    <property type="project" value="UniProtKB-EC"/>
</dbReference>
<dbReference type="GO" id="GO:0016020">
    <property type="term" value="C:membrane"/>
    <property type="evidence" value="ECO:0007669"/>
    <property type="project" value="TreeGrafter"/>
</dbReference>
<dbReference type="GO" id="GO:0030203">
    <property type="term" value="P:glycosaminoglycan metabolic process"/>
    <property type="evidence" value="ECO:0007669"/>
    <property type="project" value="TreeGrafter"/>
</dbReference>
<comment type="similarity">
    <text evidence="2">Belongs to the glycosyl hydrolase 20 family.</text>
</comment>
<evidence type="ECO:0000256" key="5">
    <source>
        <dbReference type="ARBA" id="ARBA00023295"/>
    </source>
</evidence>
<dbReference type="InterPro" id="IPR059177">
    <property type="entry name" value="GH29D-like_dom"/>
</dbReference>
<feature type="domain" description="Beta-hexosaminidase bacterial type N-terminal" evidence="10">
    <location>
        <begin position="27"/>
        <end position="150"/>
    </location>
</feature>
<evidence type="ECO:0000313" key="12">
    <source>
        <dbReference type="EMBL" id="MVZ62440.1"/>
    </source>
</evidence>
<proteinExistence type="inferred from homology"/>
<dbReference type="SUPFAM" id="SSF49785">
    <property type="entry name" value="Galactose-binding domain-like"/>
    <property type="match status" value="1"/>
</dbReference>
<dbReference type="SUPFAM" id="SSF55545">
    <property type="entry name" value="beta-N-acetylhexosaminidase-like domain"/>
    <property type="match status" value="1"/>
</dbReference>
<accession>A0A6N8KY97</accession>
<keyword evidence="7" id="KW-0732">Signal</keyword>
<dbReference type="EMBL" id="WSQA01000006">
    <property type="protein sequence ID" value="MVZ62440.1"/>
    <property type="molecule type" value="Genomic_DNA"/>
</dbReference>
<evidence type="ECO:0000256" key="4">
    <source>
        <dbReference type="ARBA" id="ARBA00022801"/>
    </source>
</evidence>
<feature type="domain" description="Glycoside hydrolase family 20 catalytic" evidence="8">
    <location>
        <begin position="154"/>
        <end position="496"/>
    </location>
</feature>
<keyword evidence="13" id="KW-1185">Reference proteome</keyword>
<dbReference type="InterPro" id="IPR008979">
    <property type="entry name" value="Galactose-bd-like_sf"/>
</dbReference>
<feature type="signal peptide" evidence="7">
    <location>
        <begin position="1"/>
        <end position="21"/>
    </location>
</feature>
<evidence type="ECO:0000256" key="7">
    <source>
        <dbReference type="SAM" id="SignalP"/>
    </source>
</evidence>
<evidence type="ECO:0000256" key="1">
    <source>
        <dbReference type="ARBA" id="ARBA00001231"/>
    </source>
</evidence>
<gene>
    <name evidence="12" type="ORF">GQF63_10430</name>
</gene>
<evidence type="ECO:0000259" key="9">
    <source>
        <dbReference type="Pfam" id="PF00754"/>
    </source>
</evidence>
<feature type="domain" description="F5/8 type C" evidence="9">
    <location>
        <begin position="642"/>
        <end position="738"/>
    </location>
</feature>
<dbReference type="Pfam" id="PF00728">
    <property type="entry name" value="Glyco_hydro_20"/>
    <property type="match status" value="1"/>
</dbReference>
<dbReference type="InterPro" id="IPR029018">
    <property type="entry name" value="Hex-like_dom2"/>
</dbReference>
<dbReference type="InterPro" id="IPR000421">
    <property type="entry name" value="FA58C"/>
</dbReference>
<dbReference type="Gene3D" id="3.20.20.80">
    <property type="entry name" value="Glycosidases"/>
    <property type="match status" value="1"/>
</dbReference>
<feature type="chain" id="PRO_5027008201" description="beta-N-acetylhexosaminidase" evidence="7">
    <location>
        <begin position="22"/>
        <end position="751"/>
    </location>
</feature>
<comment type="caution">
    <text evidence="12">The sequence shown here is derived from an EMBL/GenBank/DDBJ whole genome shotgun (WGS) entry which is preliminary data.</text>
</comment>
<reference evidence="12 13" key="1">
    <citation type="submission" date="2019-12" db="EMBL/GenBank/DDBJ databases">
        <authorList>
            <person name="Dong K."/>
        </authorList>
    </citation>
    <scope>NUCLEOTIDE SEQUENCE [LARGE SCALE GENOMIC DNA]</scope>
    <source>
        <strain evidence="12 13">JCM 31225</strain>
    </source>
</reference>
<keyword evidence="4 12" id="KW-0378">Hydrolase</keyword>
<protein>
    <recommendedName>
        <fullName evidence="3">beta-N-acetylhexosaminidase</fullName>
        <ecNumber evidence="3">3.2.1.52</ecNumber>
    </recommendedName>
</protein>
<dbReference type="OrthoDB" id="1006965at2"/>
<dbReference type="EC" id="3.2.1.52" evidence="3"/>
<dbReference type="Pfam" id="PF02838">
    <property type="entry name" value="Glyco_hydro_20b"/>
    <property type="match status" value="1"/>
</dbReference>
<dbReference type="Pfam" id="PF00754">
    <property type="entry name" value="F5_F8_type_C"/>
    <property type="match status" value="1"/>
</dbReference>
<feature type="domain" description="GH29D-like beta-sandwich" evidence="11">
    <location>
        <begin position="543"/>
        <end position="591"/>
    </location>
</feature>
<feature type="active site" description="Proton donor" evidence="6">
    <location>
        <position position="327"/>
    </location>
</feature>
<sequence>MKFNYYLLFVFFSYFSLCANAQEARTALIPRPASLQVQQGELDLTKERTPIYQMEEFSQVASLLLEIPGFQAGPTETIKKIKKNQQQGIRLYKASDADKIDPNGYSLLIDESGIILKAHKPEGMINGIYSLVQLSYLNGLNQLPYLTIVDKPRFAYRGMHLDVSRHFMPFPFLKKYIDLLAFYKFNYFHWHLTDGAGWRLEINRYPELTQKAAWRTHSSWKDWWNNGRQYVDQGSPNASGGFYTQAEARELVAYAAQKGITIIPEIEMPGHSEEVLAVYPELSCTGKPYTQGEFCLGNPESYTFLKNVLEEVLAIFPSPYIHIGGDEAEKKHWKNCAKCQELMKKEGLKSEEELQSYAIQQMDKYLQSKGRKLIGWDEILQGGLSAGATVMSWRGEQGGIDAANAGHDVIMTPGGYLYFDGYQSDPRTQPESIGGYLPIEKVYSYNPVPAAIANDKKKHILGAQANVWTEYIPTYQQVEYMAFPRALALSEVVWTAQEARSWPDFHTRLQAHYPILQQLQVNYYRPSYTVSHQVKFDSVSMKNTVAFHSEQFYPQIRYTVDGSEPSISSSLYSLPVELSKSAVLKAASFLNEAKVSPTEVVELDVHKAIGKTVIYKNKWEGYPAQEARTLTNGIKGGLTYNDGQWQGFIRNFDVIVDFERREEIQSVALNFMQLPGPGVYFPGEYTVLISDNGKNYREIGTVKNQESRTDPTLKFHKFEVKLPKPVMARYIQIKATNPMKGYLFADEIVVY</sequence>
<dbReference type="PRINTS" id="PR00738">
    <property type="entry name" value="GLHYDRLASE20"/>
</dbReference>
<dbReference type="InterPro" id="IPR017853">
    <property type="entry name" value="GH"/>
</dbReference>
<dbReference type="Gene3D" id="2.60.120.260">
    <property type="entry name" value="Galactose-binding domain-like"/>
    <property type="match status" value="1"/>
</dbReference>
<dbReference type="Pfam" id="PF13290">
    <property type="entry name" value="CHB_HEX_C_1"/>
    <property type="match status" value="1"/>
</dbReference>
<evidence type="ECO:0000259" key="11">
    <source>
        <dbReference type="Pfam" id="PF13290"/>
    </source>
</evidence>